<dbReference type="PIRSF" id="PIRSF036888">
    <property type="entry name" value="HDGYPm_UCP036888"/>
    <property type="match status" value="1"/>
</dbReference>
<dbReference type="SUPFAM" id="SSF55826">
    <property type="entry name" value="YbaK/ProRS associated domain"/>
    <property type="match status" value="1"/>
</dbReference>
<comment type="caution">
    <text evidence="2">The sequence shown here is derived from an EMBL/GenBank/DDBJ whole genome shotgun (WGS) entry which is preliminary data.</text>
</comment>
<dbReference type="Gene3D" id="1.10.3210.10">
    <property type="entry name" value="Hypothetical protein af1432"/>
    <property type="match status" value="1"/>
</dbReference>
<name>A0A1D2QRG2_9GAMM</name>
<dbReference type="Pfam" id="PF08668">
    <property type="entry name" value="HDOD"/>
    <property type="match status" value="1"/>
</dbReference>
<evidence type="ECO:0000313" key="3">
    <source>
        <dbReference type="Proteomes" id="UP000242502"/>
    </source>
</evidence>
<dbReference type="InterPro" id="IPR013976">
    <property type="entry name" value="HDOD"/>
</dbReference>
<dbReference type="GO" id="GO:0002161">
    <property type="term" value="F:aminoacyl-tRNA deacylase activity"/>
    <property type="evidence" value="ECO:0007669"/>
    <property type="project" value="InterPro"/>
</dbReference>
<dbReference type="EMBL" id="MDLC01000013">
    <property type="protein sequence ID" value="ODS24162.1"/>
    <property type="molecule type" value="Genomic_DNA"/>
</dbReference>
<gene>
    <name evidence="2" type="ORF">AB835_05140</name>
</gene>
<dbReference type="PROSITE" id="PS51833">
    <property type="entry name" value="HDOD"/>
    <property type="match status" value="1"/>
</dbReference>
<sequence>MTVPSSIQQVLKKHNVVYSLADLPLPPLADVHQLTENSGQQIARAQLLQNFQQEKLLAIAPNQSILDLDSVERAMGDPYTPVIGEGLKRVVSKLGLQSMAAMPQIGNLPTIVDSKLLDNKNLLLALGINNQHIKLDNESFQKLLSATVVSDISTPLNAINVSMSSDTDYQQISHSVGQFSQRRIKQRLEETLELPPLPAIAKRIIQLRVDPNVDVSDLCEVIELDASLAAQVVSWASSPYYSAPGMIKSIHDAVVRVLGFDMVMNLALGLALGNTLKLPTRCPDGGLSYWQQSVYVAACTESLICCMPRELRPGYGSSYLAGLLHNFGYLIMAEVFPDKFETICEHIDGNPHAAIDTIEQKIIGVDRNQLVAWLMDFWNLPKEVYTALRHQNNPTYSGEHWQYSVLIYITKKLLNEKGIHMGVSAKPVSDATLDRFQLKREDALEAMDMILESQEMLQEIAEKMQS</sequence>
<dbReference type="InterPro" id="IPR014627">
    <property type="entry name" value="UCP036888_HDGYP-like"/>
</dbReference>
<dbReference type="Proteomes" id="UP000242502">
    <property type="component" value="Unassembled WGS sequence"/>
</dbReference>
<protein>
    <recommendedName>
        <fullName evidence="1">HDOD domain-containing protein</fullName>
    </recommendedName>
</protein>
<dbReference type="InterPro" id="IPR052340">
    <property type="entry name" value="RNase_Y/CdgJ"/>
</dbReference>
<evidence type="ECO:0000259" key="1">
    <source>
        <dbReference type="PROSITE" id="PS51833"/>
    </source>
</evidence>
<reference evidence="2 3" key="1">
    <citation type="journal article" date="2016" name="Appl. Environ. Microbiol.">
        <title>Lack of Overt Genome Reduction in the Bryostatin-Producing Bryozoan Symbiont "Candidatus Endobugula sertula".</title>
        <authorList>
            <person name="Miller I.J."/>
            <person name="Vanee N."/>
            <person name="Fong S.S."/>
            <person name="Lim-Fong G.E."/>
            <person name="Kwan J.C."/>
        </authorList>
    </citation>
    <scope>NUCLEOTIDE SEQUENCE [LARGE SCALE GENOMIC DNA]</scope>
    <source>
        <strain evidence="2">AB1-4</strain>
    </source>
</reference>
<dbReference type="InterPro" id="IPR036754">
    <property type="entry name" value="YbaK/aa-tRNA-synt-asso_dom_sf"/>
</dbReference>
<dbReference type="InterPro" id="IPR007214">
    <property type="entry name" value="YbaK/aa-tRNA-synth-assoc-dom"/>
</dbReference>
<dbReference type="PANTHER" id="PTHR33525">
    <property type="match status" value="1"/>
</dbReference>
<dbReference type="SUPFAM" id="SSF109604">
    <property type="entry name" value="HD-domain/PDEase-like"/>
    <property type="match status" value="1"/>
</dbReference>
<accession>A0A1D2QRG2</accession>
<dbReference type="STRING" id="62101.AB835_05140"/>
<feature type="domain" description="HDOD" evidence="1">
    <location>
        <begin position="194"/>
        <end position="394"/>
    </location>
</feature>
<dbReference type="PANTHER" id="PTHR33525:SF3">
    <property type="entry name" value="RIBONUCLEASE Y"/>
    <property type="match status" value="1"/>
</dbReference>
<organism evidence="2 3">
    <name type="scientific">Candidatus Endobugula sertula</name>
    <name type="common">Bugula neritina bacterial symbiont</name>
    <dbReference type="NCBI Taxonomy" id="62101"/>
    <lineage>
        <taxon>Bacteria</taxon>
        <taxon>Pseudomonadati</taxon>
        <taxon>Pseudomonadota</taxon>
        <taxon>Gammaproteobacteria</taxon>
        <taxon>Cellvibrionales</taxon>
        <taxon>Cellvibrionaceae</taxon>
        <taxon>Candidatus Endobugula</taxon>
    </lineage>
</organism>
<evidence type="ECO:0000313" key="2">
    <source>
        <dbReference type="EMBL" id="ODS24162.1"/>
    </source>
</evidence>
<dbReference type="AlphaFoldDB" id="A0A1D2QRG2"/>
<proteinExistence type="predicted"/>
<dbReference type="Pfam" id="PF04073">
    <property type="entry name" value="tRNA_edit"/>
    <property type="match status" value="1"/>
</dbReference>
<dbReference type="Gene3D" id="3.90.960.10">
    <property type="entry name" value="YbaK/aminoacyl-tRNA synthetase-associated domain"/>
    <property type="match status" value="1"/>
</dbReference>